<evidence type="ECO:0000256" key="4">
    <source>
        <dbReference type="ARBA" id="ARBA00022527"/>
    </source>
</evidence>
<dbReference type="PROSITE" id="PS50011">
    <property type="entry name" value="PROTEIN_KINASE_DOM"/>
    <property type="match status" value="1"/>
</dbReference>
<dbReference type="Gene3D" id="3.30.200.20">
    <property type="entry name" value="Phosphorylase Kinase, domain 1"/>
    <property type="match status" value="1"/>
</dbReference>
<comment type="catalytic activity">
    <reaction evidence="11">
        <text>L-threonyl-[protein] + ATP = O-phospho-L-threonyl-[protein] + ADP + H(+)</text>
        <dbReference type="Rhea" id="RHEA:46608"/>
        <dbReference type="Rhea" id="RHEA-COMP:11060"/>
        <dbReference type="Rhea" id="RHEA-COMP:11605"/>
        <dbReference type="ChEBI" id="CHEBI:15378"/>
        <dbReference type="ChEBI" id="CHEBI:30013"/>
        <dbReference type="ChEBI" id="CHEBI:30616"/>
        <dbReference type="ChEBI" id="CHEBI:61977"/>
        <dbReference type="ChEBI" id="CHEBI:456216"/>
        <dbReference type="EC" id="2.7.11.1"/>
    </reaction>
</comment>
<dbReference type="GO" id="GO:0005524">
    <property type="term" value="F:ATP binding"/>
    <property type="evidence" value="ECO:0007669"/>
    <property type="project" value="UniProtKB-UniRule"/>
</dbReference>
<evidence type="ECO:0000256" key="2">
    <source>
        <dbReference type="ARBA" id="ARBA00010886"/>
    </source>
</evidence>
<dbReference type="Gene3D" id="1.10.510.10">
    <property type="entry name" value="Transferase(Phosphotransferase) domain 1"/>
    <property type="match status" value="1"/>
</dbReference>
<dbReference type="CDD" id="cd08215">
    <property type="entry name" value="STKc_Nek"/>
    <property type="match status" value="1"/>
</dbReference>
<evidence type="ECO:0000256" key="6">
    <source>
        <dbReference type="ARBA" id="ARBA00022723"/>
    </source>
</evidence>
<dbReference type="FunFam" id="3.30.200.20:FF:000097">
    <property type="entry name" value="Probable serine/threonine-protein kinase nek1"/>
    <property type="match status" value="1"/>
</dbReference>
<name>A0AAV1ZSD4_9ARAC</name>
<dbReference type="EC" id="2.7.11.1" evidence="3"/>
<evidence type="ECO:0000256" key="12">
    <source>
        <dbReference type="ARBA" id="ARBA00048679"/>
    </source>
</evidence>
<evidence type="ECO:0000256" key="5">
    <source>
        <dbReference type="ARBA" id="ARBA00022679"/>
    </source>
</evidence>
<dbReference type="Proteomes" id="UP001497382">
    <property type="component" value="Unassembled WGS sequence"/>
</dbReference>
<evidence type="ECO:0000256" key="1">
    <source>
        <dbReference type="ARBA" id="ARBA00001946"/>
    </source>
</evidence>
<dbReference type="PANTHER" id="PTHR44899">
    <property type="entry name" value="CAMK FAMILY PROTEIN KINASE"/>
    <property type="match status" value="1"/>
</dbReference>
<evidence type="ECO:0000256" key="3">
    <source>
        <dbReference type="ARBA" id="ARBA00012513"/>
    </source>
</evidence>
<feature type="domain" description="Protein kinase" evidence="14">
    <location>
        <begin position="4"/>
        <end position="258"/>
    </location>
</feature>
<gene>
    <name evidence="15" type="ORF">LARSCL_LOCUS7411</name>
</gene>
<evidence type="ECO:0000256" key="8">
    <source>
        <dbReference type="ARBA" id="ARBA00022777"/>
    </source>
</evidence>
<comment type="caution">
    <text evidence="15">The sequence shown here is derived from an EMBL/GenBank/DDBJ whole genome shotgun (WGS) entry which is preliminary data.</text>
</comment>
<evidence type="ECO:0000256" key="9">
    <source>
        <dbReference type="ARBA" id="ARBA00022840"/>
    </source>
</evidence>
<evidence type="ECO:0000259" key="14">
    <source>
        <dbReference type="PROSITE" id="PS50011"/>
    </source>
</evidence>
<keyword evidence="8" id="KW-0418">Kinase</keyword>
<dbReference type="PROSITE" id="PS00108">
    <property type="entry name" value="PROTEIN_KINASE_ST"/>
    <property type="match status" value="1"/>
</dbReference>
<dbReference type="GO" id="GO:0004674">
    <property type="term" value="F:protein serine/threonine kinase activity"/>
    <property type="evidence" value="ECO:0007669"/>
    <property type="project" value="UniProtKB-KW"/>
</dbReference>
<dbReference type="Pfam" id="PF00069">
    <property type="entry name" value="Pkinase"/>
    <property type="match status" value="1"/>
</dbReference>
<comment type="similarity">
    <text evidence="2">Belongs to the protein kinase superfamily. NEK Ser/Thr protein kinase family. NIMA subfamily.</text>
</comment>
<dbReference type="PROSITE" id="PS00107">
    <property type="entry name" value="PROTEIN_KINASE_ATP"/>
    <property type="match status" value="1"/>
</dbReference>
<keyword evidence="7 13" id="KW-0547">Nucleotide-binding</keyword>
<keyword evidence="4" id="KW-0723">Serine/threonine-protein kinase</keyword>
<proteinExistence type="inferred from homology"/>
<dbReference type="GO" id="GO:0046872">
    <property type="term" value="F:metal ion binding"/>
    <property type="evidence" value="ECO:0007669"/>
    <property type="project" value="UniProtKB-KW"/>
</dbReference>
<dbReference type="AlphaFoldDB" id="A0AAV1ZSD4"/>
<dbReference type="InterPro" id="IPR017441">
    <property type="entry name" value="Protein_kinase_ATP_BS"/>
</dbReference>
<protein>
    <recommendedName>
        <fullName evidence="3">non-specific serine/threonine protein kinase</fullName>
        <ecNumber evidence="3">2.7.11.1</ecNumber>
    </recommendedName>
</protein>
<evidence type="ECO:0000256" key="7">
    <source>
        <dbReference type="ARBA" id="ARBA00022741"/>
    </source>
</evidence>
<keyword evidence="9 13" id="KW-0067">ATP-binding</keyword>
<dbReference type="FunFam" id="1.10.510.10:FF:000172">
    <property type="entry name" value="serine/threonine-protein kinase Nek1 isoform X1"/>
    <property type="match status" value="1"/>
</dbReference>
<dbReference type="SMART" id="SM00220">
    <property type="entry name" value="S_TKc"/>
    <property type="match status" value="1"/>
</dbReference>
<evidence type="ECO:0000256" key="11">
    <source>
        <dbReference type="ARBA" id="ARBA00047899"/>
    </source>
</evidence>
<dbReference type="EMBL" id="CAXIEN010000076">
    <property type="protein sequence ID" value="CAL1274344.1"/>
    <property type="molecule type" value="Genomic_DNA"/>
</dbReference>
<dbReference type="InterPro" id="IPR011009">
    <property type="entry name" value="Kinase-like_dom_sf"/>
</dbReference>
<dbReference type="InterPro" id="IPR000719">
    <property type="entry name" value="Prot_kinase_dom"/>
</dbReference>
<sequence>MDNFNILRQLGEGSSGSALLVQDVVTQKQYVVKRIPLLNLSEDEKEEAKKEVEVLSQMKHPNIITYHKSFEENGNLYIVTDYCDGGDLYSKIRAQKGIYFNEDQILDWFVQICLAVKHVHDRRILHRDIKTQNIFLTKSGIAKLGDFGIARVLNNTSELARTCIGTPYYLSPEICENRPYNNKSDVWSLGCVLYELTTLKHAFEAKNIKNLVLKIVKGSLPQIPDMYSLELKNLLAQIFVRNPYERPSVNAILRRPIILERICKFLNESKLKEEFNKPLLQKACSKSSSKNPRLQNIKITNPAAKYGVSVARKKVPKPVLRKDVQKGNETSISLRQPVYTKMKASALKTKLNFGRDAKYSSANPVNKNLCAKKYSNKTFYNKENELSIKTEYSCTELSNSNKSIIELSSIEFCEASHKINFPSLLPETKCVSLEMAATSISNETENSEEGLLPNKSNFSFANYFDNTSQKTAFEVNLPVIKQSVNQRSLWSKGSSDFLRDLPLETTGSEMEATTENDRVIVHQSRPHSAPHIGRNTYYNLNNERPASNQVEQSTFYTSHPKISSVINNSFQSNILIPCSPIVKGEEMNHIVMCETAAKLPDYSKENFENETNSACKKCYNGSLSKIAEILRNDSSIIDNEVQSTTKGEEINATLLSGHKTFKINSPKIQIKSVSKMNSNANLSLSKQDMVSLPTIQSEISAITNEFKTFYVNTPISFRNSIGIHLPIVTDHSEFYEKDRNKTYLVRRSSNVNINNSVQLPTLTEEKAENLDDELHPTGTKSIENHDLQEKGETIDNDLQQCQGKSITSNDLFENAEILSYNHPVCDENIDIKDFNSSRSEISNRENWSNEKSNSLLLGTGVDVGIQCDMNFLRPFTKRYDDTYISNLIQSPFSSIRSFANKLRRDSKHTFCSLPDLRVLDYESKLPCLRNLLSISNSSLSLSDMKSAKSSEIFQTALSIQDSIEDDDDSDLFQVCQSLRLVLKQSQNLDSGSICSSWSLDENIDPFGEIEQMRVDLENKLGLDVFLKVYKKMLLLFENGKDEMTQDKNCLSSLLKPGFENLANDILNLIIKEEIYVNSFLDK</sequence>
<evidence type="ECO:0000313" key="15">
    <source>
        <dbReference type="EMBL" id="CAL1274344.1"/>
    </source>
</evidence>
<comment type="cofactor">
    <cofactor evidence="1">
        <name>Mg(2+)</name>
        <dbReference type="ChEBI" id="CHEBI:18420"/>
    </cofactor>
</comment>
<evidence type="ECO:0000256" key="13">
    <source>
        <dbReference type="PROSITE-ProRule" id="PRU10141"/>
    </source>
</evidence>
<dbReference type="InterPro" id="IPR008271">
    <property type="entry name" value="Ser/Thr_kinase_AS"/>
</dbReference>
<keyword evidence="5" id="KW-0808">Transferase</keyword>
<keyword evidence="6" id="KW-0479">Metal-binding</keyword>
<evidence type="ECO:0000256" key="10">
    <source>
        <dbReference type="ARBA" id="ARBA00022842"/>
    </source>
</evidence>
<reference evidence="15 16" key="1">
    <citation type="submission" date="2024-04" db="EMBL/GenBank/DDBJ databases">
        <authorList>
            <person name="Rising A."/>
            <person name="Reimegard J."/>
            <person name="Sonavane S."/>
            <person name="Akerstrom W."/>
            <person name="Nylinder S."/>
            <person name="Hedman E."/>
            <person name="Kallberg Y."/>
        </authorList>
    </citation>
    <scope>NUCLEOTIDE SEQUENCE [LARGE SCALE GENOMIC DNA]</scope>
</reference>
<dbReference type="InterPro" id="IPR051131">
    <property type="entry name" value="NEK_Ser/Thr_kinase_NIMA"/>
</dbReference>
<accession>A0AAV1ZSD4</accession>
<organism evidence="15 16">
    <name type="scientific">Larinioides sclopetarius</name>
    <dbReference type="NCBI Taxonomy" id="280406"/>
    <lineage>
        <taxon>Eukaryota</taxon>
        <taxon>Metazoa</taxon>
        <taxon>Ecdysozoa</taxon>
        <taxon>Arthropoda</taxon>
        <taxon>Chelicerata</taxon>
        <taxon>Arachnida</taxon>
        <taxon>Araneae</taxon>
        <taxon>Araneomorphae</taxon>
        <taxon>Entelegynae</taxon>
        <taxon>Araneoidea</taxon>
        <taxon>Araneidae</taxon>
        <taxon>Larinioides</taxon>
    </lineage>
</organism>
<keyword evidence="16" id="KW-1185">Reference proteome</keyword>
<evidence type="ECO:0000313" key="16">
    <source>
        <dbReference type="Proteomes" id="UP001497382"/>
    </source>
</evidence>
<comment type="catalytic activity">
    <reaction evidence="12">
        <text>L-seryl-[protein] + ATP = O-phospho-L-seryl-[protein] + ADP + H(+)</text>
        <dbReference type="Rhea" id="RHEA:17989"/>
        <dbReference type="Rhea" id="RHEA-COMP:9863"/>
        <dbReference type="Rhea" id="RHEA-COMP:11604"/>
        <dbReference type="ChEBI" id="CHEBI:15378"/>
        <dbReference type="ChEBI" id="CHEBI:29999"/>
        <dbReference type="ChEBI" id="CHEBI:30616"/>
        <dbReference type="ChEBI" id="CHEBI:83421"/>
        <dbReference type="ChEBI" id="CHEBI:456216"/>
        <dbReference type="EC" id="2.7.11.1"/>
    </reaction>
</comment>
<feature type="binding site" evidence="13">
    <location>
        <position position="33"/>
    </location>
    <ligand>
        <name>ATP</name>
        <dbReference type="ChEBI" id="CHEBI:30616"/>
    </ligand>
</feature>
<dbReference type="SUPFAM" id="SSF56112">
    <property type="entry name" value="Protein kinase-like (PK-like)"/>
    <property type="match status" value="1"/>
</dbReference>
<keyword evidence="10" id="KW-0460">Magnesium</keyword>
<dbReference type="PANTHER" id="PTHR44899:SF3">
    <property type="entry name" value="SERINE_THREONINE-PROTEIN KINASE NEK1"/>
    <property type="match status" value="1"/>
</dbReference>